<accession>A0A478FTU6</accession>
<feature type="region of interest" description="Disordered" evidence="1">
    <location>
        <begin position="646"/>
        <end position="665"/>
    </location>
</feature>
<gene>
    <name evidence="2" type="ORF">MHSWG343_08660</name>
</gene>
<dbReference type="EMBL" id="BIMN01000005">
    <property type="protein sequence ID" value="GCE63859.1"/>
    <property type="molecule type" value="Genomic_DNA"/>
</dbReference>
<proteinExistence type="predicted"/>
<dbReference type="Proteomes" id="UP000324831">
    <property type="component" value="Unassembled WGS sequence"/>
</dbReference>
<dbReference type="AlphaFoldDB" id="A0A478FTU6"/>
<reference evidence="2 3" key="1">
    <citation type="submission" date="2019-01" db="EMBL/GenBank/DDBJ databases">
        <title>Draft genome sequences of Candidatus Mycoplasma haemohominis SWG34-3 identified from a patient with pyrexia, anemia and liver dysfunction.</title>
        <authorList>
            <person name="Sekizuka T."/>
            <person name="Hattori N."/>
            <person name="Katano H."/>
            <person name="Takuma T."/>
            <person name="Ito T."/>
            <person name="Arai N."/>
            <person name="Yanai R."/>
            <person name="Ishii S."/>
            <person name="Miura Y."/>
            <person name="Tokunaga T."/>
            <person name="Watanabe H."/>
            <person name="Nomura N."/>
            <person name="Eguchi J."/>
            <person name="Arai T."/>
            <person name="Hasegawa H."/>
            <person name="Nakamaki T."/>
            <person name="Wakita T."/>
            <person name="Niki Y."/>
            <person name="Kuroda M."/>
        </authorList>
    </citation>
    <scope>NUCLEOTIDE SEQUENCE [LARGE SCALE GENOMIC DNA]</scope>
    <source>
        <strain evidence="2">SWG34-3</strain>
    </source>
</reference>
<comment type="caution">
    <text evidence="2">The sequence shown here is derived from an EMBL/GenBank/DDBJ whole genome shotgun (WGS) entry which is preliminary data.</text>
</comment>
<protein>
    <submittedName>
        <fullName evidence="2">Uncharacterized protein</fullName>
    </submittedName>
</protein>
<evidence type="ECO:0000256" key="1">
    <source>
        <dbReference type="SAM" id="MobiDB-lite"/>
    </source>
</evidence>
<evidence type="ECO:0000313" key="2">
    <source>
        <dbReference type="EMBL" id="GCE63859.1"/>
    </source>
</evidence>
<sequence>MGFPFSSLLINKKTILKIAVPSASSIGIFGGTGSTVEYKIMVNYNGQADLLLSLQIPPDYYPYQFKKTNLYDYLTNVDKYIVVNDHVSANKKKIKDSLQSRINTLFSKVKEFGPSLWNEDLYDTGIVFRNNQFWNNKKTTLLFIEQFIADDYTNIEEGYDLLPVHKKLIVTNYRAARDPYTIFEEKVFNCFKNKGSSEAENGGTACNDDLAKKFMEYMANYDLEEINSIYRFGKYIEFWNRLVEENKSQMDQLGFQNWITKEKLFSLDSNVDQALAKKYETTIFTKEELCLLHAWSDDSSGSNGDNEEKCSDPSKYKNQINKKKFKIGYQPTTTSNPKKAHHPALEQQILPGTAPLAEGSQKDIIVFLYQFAASIDKYTKSSEFNSEFASDHRKDAMTNVLNNVAEIAANIKTRISKIRDYFKAIGVVDSSFNPEGNNPSWTTTNSKTFTVLTYPPSAFGAGEATIQSMSKFPFIYKDIGLRQPIPANLLTTATASKVHEDHDEDDLSHEIFSVDDNGWWWKIGSAHLDPTNLLEFRGQSDTILILANEDDWNLLKDPNSGTLKAASSLLASNKAKGSDSANFEEIDIRKVQGNEPELRNNKGYHVSYNKYHLWNEGLRSPIALNLLLDNLVDIFQRQYDTEFKGTNNGITGTGSSSGSTNNRNSKYQEAMDWGSYWHEHFINGTHKTTTPSGNQK</sequence>
<name>A0A478FTU6_9MOLU</name>
<evidence type="ECO:0000313" key="3">
    <source>
        <dbReference type="Proteomes" id="UP000324831"/>
    </source>
</evidence>
<organism evidence="2 3">
    <name type="scientific">Candidatus Mycoplasma haematohominis</name>
    <dbReference type="NCBI Taxonomy" id="1494318"/>
    <lineage>
        <taxon>Bacteria</taxon>
        <taxon>Bacillati</taxon>
        <taxon>Mycoplasmatota</taxon>
        <taxon>Mollicutes</taxon>
        <taxon>Mycoplasmataceae</taxon>
        <taxon>Mycoplasma</taxon>
    </lineage>
</organism>